<evidence type="ECO:0000256" key="1">
    <source>
        <dbReference type="ARBA" id="ARBA00004651"/>
    </source>
</evidence>
<evidence type="ECO:0000256" key="5">
    <source>
        <dbReference type="ARBA" id="ARBA00022505"/>
    </source>
</evidence>
<comment type="subcellular location">
    <subcellularLocation>
        <location evidence="1 9">Cell membrane</location>
        <topology evidence="1 9">Multi-pass membrane protein</topology>
    </subcellularLocation>
</comment>
<dbReference type="Proteomes" id="UP001589748">
    <property type="component" value="Unassembled WGS sequence"/>
</dbReference>
<dbReference type="PANTHER" id="PTHR30183:SF3">
    <property type="entry name" value="MOLYBDENUM TRANSPORT SYSTEM PERMEASE PROTEIN MODB"/>
    <property type="match status" value="1"/>
</dbReference>
<keyword evidence="5 10" id="KW-0500">Molybdenum</keyword>
<keyword evidence="13" id="KW-1185">Reference proteome</keyword>
<dbReference type="Pfam" id="PF00528">
    <property type="entry name" value="BPD_transp_1"/>
    <property type="match status" value="1"/>
</dbReference>
<dbReference type="CDD" id="cd06261">
    <property type="entry name" value="TM_PBP2"/>
    <property type="match status" value="1"/>
</dbReference>
<comment type="caution">
    <text evidence="12">The sequence shown here is derived from an EMBL/GenBank/DDBJ whole genome shotgun (WGS) entry which is preliminary data.</text>
</comment>
<dbReference type="InterPro" id="IPR011867">
    <property type="entry name" value="ModB_ABC"/>
</dbReference>
<dbReference type="NCBIfam" id="TIGR01581">
    <property type="entry name" value="Mo_ABC_porter"/>
    <property type="match status" value="1"/>
</dbReference>
<dbReference type="SUPFAM" id="SSF161098">
    <property type="entry name" value="MetI-like"/>
    <property type="match status" value="1"/>
</dbReference>
<keyword evidence="6 9" id="KW-0812">Transmembrane</keyword>
<dbReference type="Gene3D" id="1.10.3720.10">
    <property type="entry name" value="MetI-like"/>
    <property type="match status" value="1"/>
</dbReference>
<feature type="domain" description="ABC transmembrane type-1" evidence="11">
    <location>
        <begin position="57"/>
        <end position="259"/>
    </location>
</feature>
<name>A0ABV5LS69_9ACTN</name>
<keyword evidence="3 9" id="KW-0813">Transport</keyword>
<dbReference type="InterPro" id="IPR000515">
    <property type="entry name" value="MetI-like"/>
</dbReference>
<organism evidence="12 13">
    <name type="scientific">Kineococcus gynurae</name>
    <dbReference type="NCBI Taxonomy" id="452979"/>
    <lineage>
        <taxon>Bacteria</taxon>
        <taxon>Bacillati</taxon>
        <taxon>Actinomycetota</taxon>
        <taxon>Actinomycetes</taxon>
        <taxon>Kineosporiales</taxon>
        <taxon>Kineosporiaceae</taxon>
        <taxon>Kineococcus</taxon>
    </lineage>
</organism>
<comment type="similarity">
    <text evidence="2 10">Belongs to the binding-protein-dependent transport system permease family. CysTW subfamily.</text>
</comment>
<accession>A0ABV5LS69</accession>
<feature type="transmembrane region" description="Helical" evidence="9">
    <location>
        <begin position="240"/>
        <end position="259"/>
    </location>
</feature>
<protein>
    <recommendedName>
        <fullName evidence="10">Molybdenum transport system permease</fullName>
    </recommendedName>
</protein>
<dbReference type="PROSITE" id="PS50928">
    <property type="entry name" value="ABC_TM1"/>
    <property type="match status" value="1"/>
</dbReference>
<feature type="transmembrane region" description="Helical" evidence="9">
    <location>
        <begin position="95"/>
        <end position="114"/>
    </location>
</feature>
<feature type="transmembrane region" description="Helical" evidence="9">
    <location>
        <begin position="134"/>
        <end position="160"/>
    </location>
</feature>
<comment type="function">
    <text evidence="10">Part of the binding-protein-dependent transport system for molybdenum; probably responsible for the translocation of the substrate across the membrane.</text>
</comment>
<dbReference type="NCBIfam" id="TIGR02141">
    <property type="entry name" value="modB_ABC"/>
    <property type="match status" value="1"/>
</dbReference>
<dbReference type="RefSeq" id="WP_380135502.1">
    <property type="nucleotide sequence ID" value="NZ_JBHLUI010000003.1"/>
</dbReference>
<evidence type="ECO:0000313" key="13">
    <source>
        <dbReference type="Proteomes" id="UP001589748"/>
    </source>
</evidence>
<evidence type="ECO:0000256" key="10">
    <source>
        <dbReference type="RuleBase" id="RU365097"/>
    </source>
</evidence>
<sequence length="268" mass="27613">MSRARVERPAVALPRWVLLPAALGLLLFSTPLVAVLVRVPWPRVGPLLTSAASLDALRLSLLTAGASTLCCLLLGGPLALVLARSRGRGLPLLRAVVLLPLVLPPVVGGLALLFTVGRQGLLGPVLEALGVRVAFTTVAVVLAQTFVSMPFLVLSLEGALRSAAQGYEEVAATLGAGPGRVLLRITLPLVAPGLLAGAVLAFARSLGEFGATLILAGSVQGRTRTLPLEIYLQREVDPDAAVTLSLLLVAVSLVVVVALRGRLAGGVR</sequence>
<dbReference type="InterPro" id="IPR035906">
    <property type="entry name" value="MetI-like_sf"/>
</dbReference>
<evidence type="ECO:0000313" key="12">
    <source>
        <dbReference type="EMBL" id="MFB9376927.1"/>
    </source>
</evidence>
<reference evidence="12 13" key="1">
    <citation type="submission" date="2024-09" db="EMBL/GenBank/DDBJ databases">
        <authorList>
            <person name="Sun Q."/>
            <person name="Mori K."/>
        </authorList>
    </citation>
    <scope>NUCLEOTIDE SEQUENCE [LARGE SCALE GENOMIC DNA]</scope>
    <source>
        <strain evidence="12 13">TISTR 1856</strain>
    </source>
</reference>
<evidence type="ECO:0000256" key="7">
    <source>
        <dbReference type="ARBA" id="ARBA00022989"/>
    </source>
</evidence>
<gene>
    <name evidence="12" type="ORF">ACFFVI_08090</name>
</gene>
<evidence type="ECO:0000256" key="4">
    <source>
        <dbReference type="ARBA" id="ARBA00022475"/>
    </source>
</evidence>
<evidence type="ECO:0000256" key="2">
    <source>
        <dbReference type="ARBA" id="ARBA00007069"/>
    </source>
</evidence>
<keyword evidence="4 10" id="KW-1003">Cell membrane</keyword>
<feature type="transmembrane region" description="Helical" evidence="9">
    <location>
        <begin position="181"/>
        <end position="203"/>
    </location>
</feature>
<evidence type="ECO:0000259" key="11">
    <source>
        <dbReference type="PROSITE" id="PS50928"/>
    </source>
</evidence>
<keyword evidence="7 9" id="KW-1133">Transmembrane helix</keyword>
<evidence type="ECO:0000256" key="9">
    <source>
        <dbReference type="RuleBase" id="RU363032"/>
    </source>
</evidence>
<evidence type="ECO:0000256" key="6">
    <source>
        <dbReference type="ARBA" id="ARBA00022692"/>
    </source>
</evidence>
<feature type="transmembrane region" description="Helical" evidence="9">
    <location>
        <begin position="58"/>
        <end position="83"/>
    </location>
</feature>
<dbReference type="PANTHER" id="PTHR30183">
    <property type="entry name" value="MOLYBDENUM TRANSPORT SYSTEM PERMEASE PROTEIN MODB"/>
    <property type="match status" value="1"/>
</dbReference>
<proteinExistence type="inferred from homology"/>
<keyword evidence="8 9" id="KW-0472">Membrane</keyword>
<dbReference type="EMBL" id="JBHMDM010000004">
    <property type="protein sequence ID" value="MFB9376927.1"/>
    <property type="molecule type" value="Genomic_DNA"/>
</dbReference>
<evidence type="ECO:0000256" key="8">
    <source>
        <dbReference type="ARBA" id="ARBA00023136"/>
    </source>
</evidence>
<evidence type="ECO:0000256" key="3">
    <source>
        <dbReference type="ARBA" id="ARBA00022448"/>
    </source>
</evidence>
<dbReference type="InterPro" id="IPR006469">
    <property type="entry name" value="NifC_ABC_porter"/>
</dbReference>